<evidence type="ECO:0000256" key="1">
    <source>
        <dbReference type="ARBA" id="ARBA00005156"/>
    </source>
</evidence>
<dbReference type="AlphaFoldDB" id="A0A6A9QL95"/>
<evidence type="ECO:0000256" key="7">
    <source>
        <dbReference type="PIRSR" id="PIRSR036432-1"/>
    </source>
</evidence>
<dbReference type="EC" id="2.1.1.98" evidence="6"/>
<dbReference type="OrthoDB" id="39139at2157"/>
<proteinExistence type="inferred from homology"/>
<comment type="subunit">
    <text evidence="6">Homodimer.</text>
</comment>
<name>A0A6A9QL95_SULME</name>
<comment type="pathway">
    <text evidence="1 6">Protein modification; peptidyl-diphthamide biosynthesis.</text>
</comment>
<dbReference type="SUPFAM" id="SSF53790">
    <property type="entry name" value="Tetrapyrrole methylase"/>
    <property type="match status" value="1"/>
</dbReference>
<dbReference type="PANTHER" id="PTHR10882">
    <property type="entry name" value="DIPHTHINE SYNTHASE"/>
    <property type="match status" value="1"/>
</dbReference>
<dbReference type="GO" id="GO:0017183">
    <property type="term" value="P:protein histidyl modification to diphthamide"/>
    <property type="evidence" value="ECO:0007669"/>
    <property type="project" value="UniProtKB-UniRule"/>
</dbReference>
<dbReference type="InterPro" id="IPR004551">
    <property type="entry name" value="Dphthn_synthase"/>
</dbReference>
<keyword evidence="10" id="KW-1185">Reference proteome</keyword>
<feature type="binding site" evidence="6 7">
    <location>
        <position position="86"/>
    </location>
    <ligand>
        <name>S-adenosyl-L-methionine</name>
        <dbReference type="ChEBI" id="CHEBI:59789"/>
    </ligand>
</feature>
<comment type="similarity">
    <text evidence="2 6">Belongs to the diphthine synthase family.</text>
</comment>
<feature type="domain" description="Tetrapyrrole methylase" evidence="8">
    <location>
        <begin position="4"/>
        <end position="215"/>
    </location>
</feature>
<evidence type="ECO:0000256" key="2">
    <source>
        <dbReference type="ARBA" id="ARBA00006729"/>
    </source>
</evidence>
<evidence type="ECO:0000259" key="8">
    <source>
        <dbReference type="Pfam" id="PF00590"/>
    </source>
</evidence>
<dbReference type="GO" id="GO:0032259">
    <property type="term" value="P:methylation"/>
    <property type="evidence" value="ECO:0007669"/>
    <property type="project" value="UniProtKB-KW"/>
</dbReference>
<evidence type="ECO:0000256" key="4">
    <source>
        <dbReference type="ARBA" id="ARBA00022679"/>
    </source>
</evidence>
<dbReference type="Gene3D" id="3.30.950.10">
    <property type="entry name" value="Methyltransferase, Cobalt-precorrin-4 Transmethylase, Domain 2"/>
    <property type="match status" value="1"/>
</dbReference>
<feature type="binding site" evidence="6 7">
    <location>
        <position position="207"/>
    </location>
    <ligand>
        <name>S-adenosyl-L-methionine</name>
        <dbReference type="ChEBI" id="CHEBI:59789"/>
    </ligand>
</feature>
<comment type="caution">
    <text evidence="9">The sequence shown here is derived from an EMBL/GenBank/DDBJ whole genome shotgun (WGS) entry which is preliminary data.</text>
</comment>
<dbReference type="InterPro" id="IPR014777">
    <property type="entry name" value="4pyrrole_Mease_sub1"/>
</dbReference>
<accession>A0A6A9QL95</accession>
<dbReference type="InterPro" id="IPR014776">
    <property type="entry name" value="4pyrrole_Mease_sub2"/>
</dbReference>
<dbReference type="RefSeq" id="WP_054837795.1">
    <property type="nucleotide sequence ID" value="NZ_BBBY01000002.1"/>
</dbReference>
<feature type="binding site" evidence="6 7">
    <location>
        <position position="232"/>
    </location>
    <ligand>
        <name>S-adenosyl-L-methionine</name>
        <dbReference type="ChEBI" id="CHEBI:59789"/>
    </ligand>
</feature>
<sequence length="254" mass="28184">MGELYFIGMGLSRSLMTEGAKHILANSDIIIYDTYTSVSCDITPDYIKSITRGEVIEADRNLLENRSNEIIAMAKEKIVSIATIGDPMIATTHVSLAIEARKSGIKVNVIPGISVHCYLISKSMLSSYKFGKSVTLVYPSYGILDTAPYYVLKSNKAQGLHTLIYLDIRDGKFMSPKDAVSLLLKMEEMKNEGVINENDLIIVGSRLGCPDESIMCIQVKDVADHNFGNPPHILIFPSNLHYMEADALKWMTQK</sequence>
<feature type="binding site" evidence="6 7">
    <location>
        <position position="166"/>
    </location>
    <ligand>
        <name>S-adenosyl-L-methionine</name>
        <dbReference type="ChEBI" id="CHEBI:59789"/>
    </ligand>
</feature>
<organism evidence="9 10">
    <name type="scientific">Sulfuracidifex metallicus DSM 6482 = JCM 9184</name>
    <dbReference type="NCBI Taxonomy" id="523847"/>
    <lineage>
        <taxon>Archaea</taxon>
        <taxon>Thermoproteota</taxon>
        <taxon>Thermoprotei</taxon>
        <taxon>Sulfolobales</taxon>
        <taxon>Sulfolobaceae</taxon>
        <taxon>Sulfuracidifex</taxon>
    </lineage>
</organism>
<dbReference type="InterPro" id="IPR035996">
    <property type="entry name" value="4pyrrol_Methylase_sf"/>
</dbReference>
<comment type="function">
    <text evidence="6">S-adenosyl-L-methionine-dependent methyltransferase that catalyzes the trimethylation of the amino group of the modified target histidine residue in translation elongation factor 2 (EF-2), to form an intermediate called diphthine. The three successive methylation reactions represent the second step of diphthamide biosynthesis.</text>
</comment>
<dbReference type="PANTHER" id="PTHR10882:SF0">
    <property type="entry name" value="DIPHTHINE METHYL ESTER SYNTHASE"/>
    <property type="match status" value="1"/>
</dbReference>
<dbReference type="GO" id="GO:0004164">
    <property type="term" value="F:diphthine synthase activity"/>
    <property type="evidence" value="ECO:0007669"/>
    <property type="project" value="UniProtKB-UniRule"/>
</dbReference>
<feature type="binding site" evidence="6 7">
    <location>
        <position position="11"/>
    </location>
    <ligand>
        <name>S-adenosyl-L-methionine</name>
        <dbReference type="ChEBI" id="CHEBI:59789"/>
    </ligand>
</feature>
<dbReference type="Proteomes" id="UP000470772">
    <property type="component" value="Unassembled WGS sequence"/>
</dbReference>
<feature type="binding site" evidence="6 7">
    <location>
        <position position="89"/>
    </location>
    <ligand>
        <name>S-adenosyl-L-methionine</name>
        <dbReference type="ChEBI" id="CHEBI:59789"/>
    </ligand>
</feature>
<feature type="binding site" evidence="6 7">
    <location>
        <begin position="114"/>
        <end position="115"/>
    </location>
    <ligand>
        <name>S-adenosyl-L-methionine</name>
        <dbReference type="ChEBI" id="CHEBI:59789"/>
    </ligand>
</feature>
<keyword evidence="3 6" id="KW-0489">Methyltransferase</keyword>
<dbReference type="CDD" id="cd11647">
    <property type="entry name" value="DHP5_DphB"/>
    <property type="match status" value="1"/>
</dbReference>
<keyword evidence="4 6" id="KW-0808">Transferase</keyword>
<dbReference type="Pfam" id="PF00590">
    <property type="entry name" value="TP_methylase"/>
    <property type="match status" value="1"/>
</dbReference>
<dbReference type="NCBIfam" id="TIGR00522">
    <property type="entry name" value="dph5"/>
    <property type="match status" value="1"/>
</dbReference>
<evidence type="ECO:0000256" key="6">
    <source>
        <dbReference type="HAMAP-Rule" id="MF_01084"/>
    </source>
</evidence>
<dbReference type="InterPro" id="IPR000878">
    <property type="entry name" value="4pyrrol_Mease"/>
</dbReference>
<protein>
    <recommendedName>
        <fullName evidence="6">Diphthine synthase</fullName>
        <ecNumber evidence="6">2.1.1.98</ecNumber>
    </recommendedName>
    <alternativeName>
        <fullName evidence="6">Diphthamide biosynthesis methyltransferase</fullName>
    </alternativeName>
</protein>
<dbReference type="HAMAP" id="MF_01084">
    <property type="entry name" value="Diphthine_synth"/>
    <property type="match status" value="1"/>
</dbReference>
<evidence type="ECO:0000256" key="3">
    <source>
        <dbReference type="ARBA" id="ARBA00022603"/>
    </source>
</evidence>
<evidence type="ECO:0000313" key="9">
    <source>
        <dbReference type="EMBL" id="MUN27995.1"/>
    </source>
</evidence>
<dbReference type="Gene3D" id="3.40.1010.10">
    <property type="entry name" value="Cobalt-precorrin-4 Transmethylase, Domain 1"/>
    <property type="match status" value="1"/>
</dbReference>
<evidence type="ECO:0000256" key="5">
    <source>
        <dbReference type="ARBA" id="ARBA00022691"/>
    </source>
</evidence>
<gene>
    <name evidence="6" type="primary">dphB</name>
    <name evidence="9" type="ORF">GC250_00590</name>
</gene>
<dbReference type="EMBL" id="WGGD01000005">
    <property type="protein sequence ID" value="MUN27995.1"/>
    <property type="molecule type" value="Genomic_DNA"/>
</dbReference>
<reference evidence="9 10" key="1">
    <citation type="submission" date="2019-10" db="EMBL/GenBank/DDBJ databases">
        <title>Sequencing and Assembly of Multiple Reported Metal-Biooxidizing Members of the Extremely Thermoacidophilic Archaeal Family Sulfolobaceae.</title>
        <authorList>
            <person name="Counts J.A."/>
            <person name="Kelly R.M."/>
        </authorList>
    </citation>
    <scope>NUCLEOTIDE SEQUENCE [LARGE SCALE GENOMIC DNA]</scope>
    <source>
        <strain evidence="9 10">DSM 6482</strain>
    </source>
</reference>
<comment type="catalytic activity">
    <reaction evidence="6">
        <text>2-[(3S)-amino-3-carboxypropyl]-L-histidyl-[translation elongation factor 2] + 3 S-adenosyl-L-methionine = diphthine-[translation elongation factor 2] + 3 S-adenosyl-L-homocysteine + 3 H(+)</text>
        <dbReference type="Rhea" id="RHEA:36415"/>
        <dbReference type="Rhea" id="RHEA-COMP:9749"/>
        <dbReference type="Rhea" id="RHEA-COMP:10172"/>
        <dbReference type="ChEBI" id="CHEBI:15378"/>
        <dbReference type="ChEBI" id="CHEBI:57856"/>
        <dbReference type="ChEBI" id="CHEBI:59789"/>
        <dbReference type="ChEBI" id="CHEBI:73995"/>
        <dbReference type="ChEBI" id="CHEBI:82696"/>
        <dbReference type="EC" id="2.1.1.98"/>
    </reaction>
</comment>
<dbReference type="UniPathway" id="UPA00559"/>
<keyword evidence="5 6" id="KW-0949">S-adenosyl-L-methionine</keyword>
<evidence type="ECO:0000313" key="10">
    <source>
        <dbReference type="Proteomes" id="UP000470772"/>
    </source>
</evidence>
<dbReference type="PIRSF" id="PIRSF036432">
    <property type="entry name" value="Diphthine_synth"/>
    <property type="match status" value="1"/>
</dbReference>